<sequence>MRNFERGSKFRRPWLYFNGHLETIMPSFFKKADGILYEEERVDTSDGDFLVLKWLKRGAKKLVVVTHGLEGDAERYYVRFMARLFSENGYDVLAWNNRSCGGVMNNLPRMYHQADTEDIKTVVEYGIAKGSYESVSLIGFSMGGNVTLNYLAKYGNNSQSNIKSAVAISVPCELNDCVAALDRGLNVIYSKHFLRKLKRKVIWKSKGFPKEIDVSRIDEVKSLHDFDDMYTAPMFGFKDAVDYYTKASSYYKLENVKVPFLILNSKNDPMLDGKCYPTDKVGKNPFMYLEMPECGGHVGYCLAGEEYSYADYRALDFVNDFL</sequence>
<dbReference type="AlphaFoldDB" id="A0AAE3XN81"/>
<dbReference type="EMBL" id="JAVDQD010000003">
    <property type="protein sequence ID" value="MDR6239572.1"/>
    <property type="molecule type" value="Genomic_DNA"/>
</dbReference>
<dbReference type="RefSeq" id="WP_309939268.1">
    <property type="nucleotide sequence ID" value="NZ_AP025305.1"/>
</dbReference>
<protein>
    <recommendedName>
        <fullName evidence="5">Serine aminopeptidase S33 domain-containing protein</fullName>
    </recommendedName>
</protein>
<dbReference type="GO" id="GO:0034338">
    <property type="term" value="F:short-chain carboxylesterase activity"/>
    <property type="evidence" value="ECO:0007669"/>
    <property type="project" value="TreeGrafter"/>
</dbReference>
<dbReference type="Gene3D" id="3.40.50.1820">
    <property type="entry name" value="alpha/beta hydrolase"/>
    <property type="match status" value="1"/>
</dbReference>
<dbReference type="PANTHER" id="PTHR10794">
    <property type="entry name" value="ABHYDROLASE DOMAIN-CONTAINING PROTEIN"/>
    <property type="match status" value="1"/>
</dbReference>
<evidence type="ECO:0000259" key="5">
    <source>
        <dbReference type="Pfam" id="PF12146"/>
    </source>
</evidence>
<comment type="caution">
    <text evidence="6">The sequence shown here is derived from an EMBL/GenBank/DDBJ whole genome shotgun (WGS) entry which is preliminary data.</text>
</comment>
<dbReference type="InterPro" id="IPR050960">
    <property type="entry name" value="AB_hydrolase_4_sf"/>
</dbReference>
<comment type="similarity">
    <text evidence="1">Belongs to the AB hydrolase superfamily. AB hydrolase 4 family.</text>
</comment>
<evidence type="ECO:0000256" key="3">
    <source>
        <dbReference type="ARBA" id="ARBA00022801"/>
    </source>
</evidence>
<evidence type="ECO:0000256" key="2">
    <source>
        <dbReference type="ARBA" id="ARBA00022487"/>
    </source>
</evidence>
<dbReference type="PIRSF" id="PIRSF005211">
    <property type="entry name" value="Ab_hydro_YheT"/>
    <property type="match status" value="1"/>
</dbReference>
<organism evidence="6 7">
    <name type="scientific">Aureibacter tunicatorum</name>
    <dbReference type="NCBI Taxonomy" id="866807"/>
    <lineage>
        <taxon>Bacteria</taxon>
        <taxon>Pseudomonadati</taxon>
        <taxon>Bacteroidota</taxon>
        <taxon>Cytophagia</taxon>
        <taxon>Cytophagales</taxon>
        <taxon>Persicobacteraceae</taxon>
        <taxon>Aureibacter</taxon>
    </lineage>
</organism>
<gene>
    <name evidence="6" type="ORF">HNQ88_002620</name>
</gene>
<evidence type="ECO:0000256" key="1">
    <source>
        <dbReference type="ARBA" id="ARBA00010884"/>
    </source>
</evidence>
<feature type="domain" description="Serine aminopeptidase S33" evidence="5">
    <location>
        <begin position="59"/>
        <end position="272"/>
    </location>
</feature>
<feature type="active site" description="Charge relay system" evidence="4">
    <location>
        <position position="141"/>
    </location>
</feature>
<dbReference type="InterPro" id="IPR029058">
    <property type="entry name" value="AB_hydrolase_fold"/>
</dbReference>
<dbReference type="SUPFAM" id="SSF53474">
    <property type="entry name" value="alpha/beta-Hydrolases"/>
    <property type="match status" value="1"/>
</dbReference>
<proteinExistence type="inferred from homology"/>
<reference evidence="6" key="1">
    <citation type="submission" date="2023-07" db="EMBL/GenBank/DDBJ databases">
        <title>Genomic Encyclopedia of Type Strains, Phase IV (KMG-IV): sequencing the most valuable type-strain genomes for metagenomic binning, comparative biology and taxonomic classification.</title>
        <authorList>
            <person name="Goeker M."/>
        </authorList>
    </citation>
    <scope>NUCLEOTIDE SEQUENCE</scope>
    <source>
        <strain evidence="6">DSM 26174</strain>
    </source>
</reference>
<feature type="active site" description="Charge relay system" evidence="4">
    <location>
        <position position="297"/>
    </location>
</feature>
<feature type="active site" description="Charge relay system" evidence="4">
    <location>
        <position position="268"/>
    </location>
</feature>
<dbReference type="Pfam" id="PF12146">
    <property type="entry name" value="Hydrolase_4"/>
    <property type="match status" value="1"/>
</dbReference>
<dbReference type="PANTHER" id="PTHR10794:SF63">
    <property type="entry name" value="ALPHA_BETA HYDROLASE 1, ISOFORM A"/>
    <property type="match status" value="1"/>
</dbReference>
<accession>A0AAE3XN81</accession>
<dbReference type="Proteomes" id="UP001185092">
    <property type="component" value="Unassembled WGS sequence"/>
</dbReference>
<name>A0AAE3XN81_9BACT</name>
<keyword evidence="3" id="KW-0378">Hydrolase</keyword>
<dbReference type="InterPro" id="IPR000952">
    <property type="entry name" value="AB_hydrolase_4_CS"/>
</dbReference>
<dbReference type="PROSITE" id="PS01133">
    <property type="entry name" value="UPF0017"/>
    <property type="match status" value="1"/>
</dbReference>
<dbReference type="InterPro" id="IPR012020">
    <property type="entry name" value="ABHD4"/>
</dbReference>
<evidence type="ECO:0000313" key="7">
    <source>
        <dbReference type="Proteomes" id="UP001185092"/>
    </source>
</evidence>
<dbReference type="InterPro" id="IPR022742">
    <property type="entry name" value="Hydrolase_4"/>
</dbReference>
<dbReference type="GO" id="GO:0047372">
    <property type="term" value="F:monoacylglycerol lipase activity"/>
    <property type="evidence" value="ECO:0007669"/>
    <property type="project" value="TreeGrafter"/>
</dbReference>
<keyword evidence="2" id="KW-0719">Serine esterase</keyword>
<keyword evidence="7" id="KW-1185">Reference proteome</keyword>
<evidence type="ECO:0000256" key="4">
    <source>
        <dbReference type="PIRSR" id="PIRSR005211-1"/>
    </source>
</evidence>
<evidence type="ECO:0000313" key="6">
    <source>
        <dbReference type="EMBL" id="MDR6239572.1"/>
    </source>
</evidence>